<evidence type="ECO:0000313" key="3">
    <source>
        <dbReference type="EMBL" id="MDT0577151.1"/>
    </source>
</evidence>
<dbReference type="PROSITE" id="PS50943">
    <property type="entry name" value="HTH_CROC1"/>
    <property type="match status" value="1"/>
</dbReference>
<feature type="domain" description="HTH cro/C1-type" evidence="2">
    <location>
        <begin position="15"/>
        <end position="69"/>
    </location>
</feature>
<dbReference type="Gene3D" id="1.10.260.40">
    <property type="entry name" value="lambda repressor-like DNA-binding domains"/>
    <property type="match status" value="1"/>
</dbReference>
<dbReference type="EMBL" id="JAVRHS010000019">
    <property type="protein sequence ID" value="MDT0577151.1"/>
    <property type="molecule type" value="Genomic_DNA"/>
</dbReference>
<dbReference type="InterPro" id="IPR052345">
    <property type="entry name" value="Rad_response_metalloprotease"/>
</dbReference>
<comment type="similarity">
    <text evidence="1">Belongs to the short-chain fatty acyl-CoA assimilation regulator (ScfR) family.</text>
</comment>
<comment type="caution">
    <text evidence="3">The sequence shown here is derived from an EMBL/GenBank/DDBJ whole genome shotgun (WGS) entry which is preliminary data.</text>
</comment>
<dbReference type="RefSeq" id="WP_311341725.1">
    <property type="nucleotide sequence ID" value="NZ_JAVRHS010000019.1"/>
</dbReference>
<dbReference type="Gene3D" id="1.10.10.2910">
    <property type="match status" value="1"/>
</dbReference>
<protein>
    <submittedName>
        <fullName evidence="3">ImmA/IrrE family metallo-endopeptidase</fullName>
    </submittedName>
</protein>
<evidence type="ECO:0000259" key="2">
    <source>
        <dbReference type="PROSITE" id="PS50943"/>
    </source>
</evidence>
<organism evidence="3 4">
    <name type="scientific">Croceicoccus esteveae</name>
    <dbReference type="NCBI Taxonomy" id="3075597"/>
    <lineage>
        <taxon>Bacteria</taxon>
        <taxon>Pseudomonadati</taxon>
        <taxon>Pseudomonadota</taxon>
        <taxon>Alphaproteobacteria</taxon>
        <taxon>Sphingomonadales</taxon>
        <taxon>Erythrobacteraceae</taxon>
        <taxon>Croceicoccus</taxon>
    </lineage>
</organism>
<dbReference type="SMART" id="SM00530">
    <property type="entry name" value="HTH_XRE"/>
    <property type="match status" value="1"/>
</dbReference>
<dbReference type="Proteomes" id="UP001259803">
    <property type="component" value="Unassembled WGS sequence"/>
</dbReference>
<dbReference type="Pfam" id="PF06114">
    <property type="entry name" value="Peptidase_M78"/>
    <property type="match status" value="1"/>
</dbReference>
<evidence type="ECO:0000313" key="4">
    <source>
        <dbReference type="Proteomes" id="UP001259803"/>
    </source>
</evidence>
<dbReference type="PANTHER" id="PTHR43236">
    <property type="entry name" value="ANTITOXIN HIGA1"/>
    <property type="match status" value="1"/>
</dbReference>
<keyword evidence="4" id="KW-1185">Reference proteome</keyword>
<dbReference type="Pfam" id="PF01381">
    <property type="entry name" value="HTH_3"/>
    <property type="match status" value="1"/>
</dbReference>
<accession>A0ABU2ZKM6</accession>
<gene>
    <name evidence="3" type="ORF">RM533_13350</name>
</gene>
<dbReference type="PANTHER" id="PTHR43236:SF1">
    <property type="entry name" value="BLL7220 PROTEIN"/>
    <property type="match status" value="1"/>
</dbReference>
<evidence type="ECO:0000256" key="1">
    <source>
        <dbReference type="ARBA" id="ARBA00007227"/>
    </source>
</evidence>
<dbReference type="InterPro" id="IPR001387">
    <property type="entry name" value="Cro/C1-type_HTH"/>
</dbReference>
<dbReference type="InterPro" id="IPR010359">
    <property type="entry name" value="IrrE_HExxH"/>
</dbReference>
<dbReference type="InterPro" id="IPR010982">
    <property type="entry name" value="Lambda_DNA-bd_dom_sf"/>
</dbReference>
<proteinExistence type="inferred from homology"/>
<dbReference type="CDD" id="cd00093">
    <property type="entry name" value="HTH_XRE"/>
    <property type="match status" value="1"/>
</dbReference>
<reference evidence="3 4" key="1">
    <citation type="submission" date="2023-09" db="EMBL/GenBank/DDBJ databases">
        <authorList>
            <person name="Rey-Velasco X."/>
        </authorList>
    </citation>
    <scope>NUCLEOTIDE SEQUENCE [LARGE SCALE GENOMIC DNA]</scope>
    <source>
        <strain evidence="3 4">F390</strain>
    </source>
</reference>
<dbReference type="SUPFAM" id="SSF47413">
    <property type="entry name" value="lambda repressor-like DNA-binding domains"/>
    <property type="match status" value="1"/>
</dbReference>
<name>A0ABU2ZKM6_9SPHN</name>
<sequence length="369" mass="40942">MHERVPTADFHGDRLRLARMLASLSLDELGGMVGVSRQFIHRLENNTNEPTGELRAALAAALEVTPGFFASPVVRPVREDDCHFRRLATAPRTILAQAAARGTLVEALVDALDKRLQLPAVDFPDAVNPTLMEEVEGIAEEARRHWHLGLDAPITSMTRVVENAGAVVVHFDDISDRIDALSIARRRPLIVRSSAKTAAVRLRFDLAHEAGHLVMHQGIITGDKVTEDQAHRFASAFLIPRAAFAKEFPRTRRMLDWTGLFAMKRRWKVSVRAIVRRAFDLGLIDAAQYRTANVHLVKSGQAKAEKYDDVIEPEQPELLHSALSWLADRDLVGLHHMLDDLGVAEPLFARMTGFAVPSLPSNVVRFPAA</sequence>